<keyword evidence="1" id="KW-0812">Transmembrane</keyword>
<sequence>MKTLLIVYRVLTFILLPIAAIFGFIDLSLLLMALANPAALLPVFAIACIVIYVFTSLSFLTKGIIGGRKCKPSLRDWIRVNAFVSIAFSALGIIEYITLINNKTVASEVIKQAMQHQTIPAGMSTAQLEQMLLSFLLFFFIFSVLLIIHIYMTFRLLKQFNYLFK</sequence>
<feature type="transmembrane region" description="Helical" evidence="1">
    <location>
        <begin position="39"/>
        <end position="60"/>
    </location>
</feature>
<organism evidence="2 3">
    <name type="scientific">Ilyomonas limi</name>
    <dbReference type="NCBI Taxonomy" id="2575867"/>
    <lineage>
        <taxon>Bacteria</taxon>
        <taxon>Pseudomonadati</taxon>
        <taxon>Bacteroidota</taxon>
        <taxon>Chitinophagia</taxon>
        <taxon>Chitinophagales</taxon>
        <taxon>Chitinophagaceae</taxon>
        <taxon>Ilyomonas</taxon>
    </lineage>
</organism>
<keyword evidence="3" id="KW-1185">Reference proteome</keyword>
<dbReference type="Proteomes" id="UP000305848">
    <property type="component" value="Unassembled WGS sequence"/>
</dbReference>
<comment type="caution">
    <text evidence="2">The sequence shown here is derived from an EMBL/GenBank/DDBJ whole genome shotgun (WGS) entry which is preliminary data.</text>
</comment>
<evidence type="ECO:0000313" key="2">
    <source>
        <dbReference type="EMBL" id="TKK67801.1"/>
    </source>
</evidence>
<protein>
    <submittedName>
        <fullName evidence="2">Uncharacterized protein</fullName>
    </submittedName>
</protein>
<reference evidence="2 3" key="1">
    <citation type="submission" date="2019-05" db="EMBL/GenBank/DDBJ databases">
        <title>Panacibacter sp. strain 17mud1-8 Genome sequencing and assembly.</title>
        <authorList>
            <person name="Chhetri G."/>
        </authorList>
    </citation>
    <scope>NUCLEOTIDE SEQUENCE [LARGE SCALE GENOMIC DNA]</scope>
    <source>
        <strain evidence="2 3">17mud1-8</strain>
    </source>
</reference>
<dbReference type="OrthoDB" id="675986at2"/>
<keyword evidence="1" id="KW-1133">Transmembrane helix</keyword>
<accession>A0A4U3KYI8</accession>
<feature type="transmembrane region" description="Helical" evidence="1">
    <location>
        <begin position="7"/>
        <end position="33"/>
    </location>
</feature>
<dbReference type="RefSeq" id="WP_137262366.1">
    <property type="nucleotide sequence ID" value="NZ_SZQL01000010.1"/>
</dbReference>
<keyword evidence="1" id="KW-0472">Membrane</keyword>
<evidence type="ECO:0000256" key="1">
    <source>
        <dbReference type="SAM" id="Phobius"/>
    </source>
</evidence>
<proteinExistence type="predicted"/>
<name>A0A4U3KYI8_9BACT</name>
<feature type="transmembrane region" description="Helical" evidence="1">
    <location>
        <begin position="80"/>
        <end position="99"/>
    </location>
</feature>
<dbReference type="EMBL" id="SZQL01000010">
    <property type="protein sequence ID" value="TKK67801.1"/>
    <property type="molecule type" value="Genomic_DNA"/>
</dbReference>
<evidence type="ECO:0000313" key="3">
    <source>
        <dbReference type="Proteomes" id="UP000305848"/>
    </source>
</evidence>
<feature type="transmembrane region" description="Helical" evidence="1">
    <location>
        <begin position="132"/>
        <end position="154"/>
    </location>
</feature>
<dbReference type="AlphaFoldDB" id="A0A4U3KYI8"/>
<gene>
    <name evidence="2" type="ORF">FC093_13715</name>
</gene>